<dbReference type="SMART" id="SM00112">
    <property type="entry name" value="CA"/>
    <property type="match status" value="4"/>
</dbReference>
<gene>
    <name evidence="17" type="ORF">ACEWY4_012991</name>
</gene>
<keyword evidence="6" id="KW-0479">Metal-binding</keyword>
<comment type="subcellular location">
    <subcellularLocation>
        <location evidence="1">Cell membrane</location>
        <topology evidence="1">Single-pass type I membrane protein</topology>
    </subcellularLocation>
    <subcellularLocation>
        <location evidence="2">Cytoplasm</location>
    </subcellularLocation>
</comment>
<dbReference type="AlphaFoldDB" id="A0ABD1JV07"/>
<feature type="domain" description="Cadherin" evidence="16">
    <location>
        <begin position="25"/>
        <end position="123"/>
    </location>
</feature>
<evidence type="ECO:0000313" key="18">
    <source>
        <dbReference type="Proteomes" id="UP001591681"/>
    </source>
</evidence>
<keyword evidence="3" id="KW-1003">Cell membrane</keyword>
<evidence type="ECO:0000256" key="5">
    <source>
        <dbReference type="ARBA" id="ARBA00022692"/>
    </source>
</evidence>
<evidence type="ECO:0000256" key="4">
    <source>
        <dbReference type="ARBA" id="ARBA00022490"/>
    </source>
</evidence>
<evidence type="ECO:0000256" key="14">
    <source>
        <dbReference type="PROSITE-ProRule" id="PRU00043"/>
    </source>
</evidence>
<organism evidence="17 18">
    <name type="scientific">Coilia grayii</name>
    <name type="common">Gray's grenadier anchovy</name>
    <dbReference type="NCBI Taxonomy" id="363190"/>
    <lineage>
        <taxon>Eukaryota</taxon>
        <taxon>Metazoa</taxon>
        <taxon>Chordata</taxon>
        <taxon>Craniata</taxon>
        <taxon>Vertebrata</taxon>
        <taxon>Euteleostomi</taxon>
        <taxon>Actinopterygii</taxon>
        <taxon>Neopterygii</taxon>
        <taxon>Teleostei</taxon>
        <taxon>Clupei</taxon>
        <taxon>Clupeiformes</taxon>
        <taxon>Clupeoidei</taxon>
        <taxon>Engraulidae</taxon>
        <taxon>Coilinae</taxon>
        <taxon>Coilia</taxon>
    </lineage>
</organism>
<sequence length="855" mass="95697">MFSLTWAEHHLREKRAWIIDSFSIEEEHPGPYPYKLGEINVDRKYRVSFELQGRGVDEEPIGLLSIDPETGILLVHRKIDYEELDDKVLKLSFVARNRSNLQIDTRLGVEIIVEDINDNPPLFQNTPYVVYVKESAAQGSYVITVLAHDKDEAGAENAMFDYRITAVTPNTPNAEFFISDQGAISFRGCLDYDQAQKYMITVEAKDHGKISLSSSTTVVVHVQDANNHLPVISGHSGTGIVKEGETGSSPIQIHVTDKDSQGSAAWRAKFTLHGKLSTFFSVDTDPATNDGILTLIKPLDFECGAKKAISVSVENEQAYFSCKVKEKTKQGLWTVVATKGVETSSSTIRYQEFTITVEDTNDPPMFKIPVKDVVVVENEGLGQLIETFTAVDGDTTYSNTFVYKIGHDPANWVRIDSETGDIFLVEKPDRESMHVVGSIYTVIIWAVDNGKPPMTGTATLHIHVKDQNDNLPMLNATSISMCATDRTTEAVIWAHDLDGEPFGGPFMFELLNDHKGWTLDPHYGMSATLKKESVVFAGHHTLMLKILDKQGQFSMHNLSVTVCDCSMSTNCLMRQTGSTTAAVGTVAIVFLALFLLLGALLMTVFISCARENTMIEVEDGPGYSLLLKSNTEMSGTDCKVLTEQMCIQNCNNTHLKLNNTDQKLISTDQKLISRYGFIQNNSQQMTYKHESCYDIYSDTQQNLCGKYNTGFQGKNAIGAGMFHSMAALAHNEEYYNQYLQKTSHQYRSLYQHRNAHFKEIMRTQHRDVAHDEFTIGDQVGLKSLLEARLSSIKTLEEELCDYEPHEYAYEEDSETPCDLDPIHIKEPAFDPDELLNLDPSFFPLALICKPLPEGY</sequence>
<comment type="caution">
    <text evidence="17">The sequence shown here is derived from an EMBL/GenBank/DDBJ whole genome shotgun (WGS) entry which is preliminary data.</text>
</comment>
<dbReference type="CDD" id="cd11304">
    <property type="entry name" value="Cadherin_repeat"/>
    <property type="match status" value="4"/>
</dbReference>
<evidence type="ECO:0000256" key="7">
    <source>
        <dbReference type="ARBA" id="ARBA00022729"/>
    </source>
</evidence>
<dbReference type="PANTHER" id="PTHR24027:SF433">
    <property type="entry name" value="CADHERIN 27-RELATED"/>
    <property type="match status" value="1"/>
</dbReference>
<keyword evidence="10" id="KW-0130">Cell adhesion</keyword>
<dbReference type="FunFam" id="2.60.40.60:FF:000019">
    <property type="entry name" value="Cadherin 2"/>
    <property type="match status" value="1"/>
</dbReference>
<dbReference type="GO" id="GO:0005509">
    <property type="term" value="F:calcium ion binding"/>
    <property type="evidence" value="ECO:0007669"/>
    <property type="project" value="UniProtKB-UniRule"/>
</dbReference>
<keyword evidence="13" id="KW-0325">Glycoprotein</keyword>
<keyword evidence="4" id="KW-0963">Cytoplasm</keyword>
<keyword evidence="7" id="KW-0732">Signal</keyword>
<dbReference type="FunFam" id="2.60.40.60:FF:000158">
    <property type="entry name" value="Dachsous cadherin-related 1"/>
    <property type="match status" value="1"/>
</dbReference>
<dbReference type="GO" id="GO:0060027">
    <property type="term" value="P:convergent extension involved in gastrulation"/>
    <property type="evidence" value="ECO:0007669"/>
    <property type="project" value="UniProtKB-ARBA"/>
</dbReference>
<dbReference type="InterPro" id="IPR020894">
    <property type="entry name" value="Cadherin_CS"/>
</dbReference>
<name>A0ABD1JV07_9TELE</name>
<dbReference type="PROSITE" id="PS00232">
    <property type="entry name" value="CADHERIN_1"/>
    <property type="match status" value="2"/>
</dbReference>
<keyword evidence="8" id="KW-0677">Repeat</keyword>
<feature type="transmembrane region" description="Helical" evidence="15">
    <location>
        <begin position="581"/>
        <end position="606"/>
    </location>
</feature>
<dbReference type="SUPFAM" id="SSF49313">
    <property type="entry name" value="Cadherin-like"/>
    <property type="match status" value="5"/>
</dbReference>
<dbReference type="Gene3D" id="2.60.40.60">
    <property type="entry name" value="Cadherins"/>
    <property type="match status" value="5"/>
</dbReference>
<keyword evidence="18" id="KW-1185">Reference proteome</keyword>
<dbReference type="GO" id="GO:0005886">
    <property type="term" value="C:plasma membrane"/>
    <property type="evidence" value="ECO:0007669"/>
    <property type="project" value="UniProtKB-SubCell"/>
</dbReference>
<dbReference type="PANTHER" id="PTHR24027">
    <property type="entry name" value="CADHERIN-23"/>
    <property type="match status" value="1"/>
</dbReference>
<dbReference type="PRINTS" id="PR00205">
    <property type="entry name" value="CADHERIN"/>
</dbReference>
<feature type="domain" description="Cadherin" evidence="16">
    <location>
        <begin position="124"/>
        <end position="232"/>
    </location>
</feature>
<dbReference type="Pfam" id="PF00028">
    <property type="entry name" value="Cadherin"/>
    <property type="match status" value="2"/>
</dbReference>
<evidence type="ECO:0000256" key="2">
    <source>
        <dbReference type="ARBA" id="ARBA00004496"/>
    </source>
</evidence>
<dbReference type="FunFam" id="2.60.40.60:FF:000095">
    <property type="entry name" value="Cadherin 13"/>
    <property type="match status" value="1"/>
</dbReference>
<dbReference type="Proteomes" id="UP001591681">
    <property type="component" value="Unassembled WGS sequence"/>
</dbReference>
<proteinExistence type="predicted"/>
<accession>A0ABD1JV07</accession>
<evidence type="ECO:0000256" key="9">
    <source>
        <dbReference type="ARBA" id="ARBA00022837"/>
    </source>
</evidence>
<keyword evidence="5 15" id="KW-0812">Transmembrane</keyword>
<evidence type="ECO:0000256" key="3">
    <source>
        <dbReference type="ARBA" id="ARBA00022475"/>
    </source>
</evidence>
<dbReference type="InterPro" id="IPR015919">
    <property type="entry name" value="Cadherin-like_sf"/>
</dbReference>
<dbReference type="PROSITE" id="PS50268">
    <property type="entry name" value="CADHERIN_2"/>
    <property type="match status" value="4"/>
</dbReference>
<protein>
    <recommendedName>
        <fullName evidence="16">Cadherin domain-containing protein</fullName>
    </recommendedName>
</protein>
<evidence type="ECO:0000313" key="17">
    <source>
        <dbReference type="EMBL" id="KAL2090728.1"/>
    </source>
</evidence>
<keyword evidence="11 15" id="KW-1133">Transmembrane helix</keyword>
<feature type="domain" description="Cadherin" evidence="16">
    <location>
        <begin position="367"/>
        <end position="474"/>
    </location>
</feature>
<keyword evidence="12 15" id="KW-0472">Membrane</keyword>
<keyword evidence="9 14" id="KW-0106">Calcium</keyword>
<evidence type="ECO:0000256" key="12">
    <source>
        <dbReference type="ARBA" id="ARBA00023136"/>
    </source>
</evidence>
<feature type="domain" description="Cadherin" evidence="16">
    <location>
        <begin position="241"/>
        <end position="366"/>
    </location>
</feature>
<evidence type="ECO:0000256" key="8">
    <source>
        <dbReference type="ARBA" id="ARBA00022737"/>
    </source>
</evidence>
<dbReference type="FunFam" id="2.60.40.60:FF:000011">
    <property type="entry name" value="Cadherin 1"/>
    <property type="match status" value="1"/>
</dbReference>
<evidence type="ECO:0000256" key="15">
    <source>
        <dbReference type="SAM" id="Phobius"/>
    </source>
</evidence>
<dbReference type="InterPro" id="IPR039808">
    <property type="entry name" value="Cadherin"/>
</dbReference>
<reference evidence="17 18" key="1">
    <citation type="submission" date="2024-09" db="EMBL/GenBank/DDBJ databases">
        <title>A chromosome-level genome assembly of Gray's grenadier anchovy, Coilia grayii.</title>
        <authorList>
            <person name="Fu Z."/>
        </authorList>
    </citation>
    <scope>NUCLEOTIDE SEQUENCE [LARGE SCALE GENOMIC DNA]</scope>
    <source>
        <strain evidence="17">G4</strain>
        <tissue evidence="17">Muscle</tissue>
    </source>
</reference>
<evidence type="ECO:0000256" key="1">
    <source>
        <dbReference type="ARBA" id="ARBA00004251"/>
    </source>
</evidence>
<dbReference type="EMBL" id="JBHFQA010000011">
    <property type="protein sequence ID" value="KAL2090728.1"/>
    <property type="molecule type" value="Genomic_DNA"/>
</dbReference>
<evidence type="ECO:0000256" key="10">
    <source>
        <dbReference type="ARBA" id="ARBA00022889"/>
    </source>
</evidence>
<dbReference type="GO" id="GO:0007155">
    <property type="term" value="P:cell adhesion"/>
    <property type="evidence" value="ECO:0007669"/>
    <property type="project" value="UniProtKB-KW"/>
</dbReference>
<dbReference type="InterPro" id="IPR002126">
    <property type="entry name" value="Cadherin-like_dom"/>
</dbReference>
<dbReference type="GO" id="GO:0045216">
    <property type="term" value="P:cell-cell junction organization"/>
    <property type="evidence" value="ECO:0007669"/>
    <property type="project" value="UniProtKB-ARBA"/>
</dbReference>
<evidence type="ECO:0000256" key="6">
    <source>
        <dbReference type="ARBA" id="ARBA00022723"/>
    </source>
</evidence>
<evidence type="ECO:0000256" key="13">
    <source>
        <dbReference type="ARBA" id="ARBA00023180"/>
    </source>
</evidence>
<evidence type="ECO:0000259" key="16">
    <source>
        <dbReference type="PROSITE" id="PS50268"/>
    </source>
</evidence>
<evidence type="ECO:0000256" key="11">
    <source>
        <dbReference type="ARBA" id="ARBA00022989"/>
    </source>
</evidence>
<dbReference type="GO" id="GO:0005737">
    <property type="term" value="C:cytoplasm"/>
    <property type="evidence" value="ECO:0007669"/>
    <property type="project" value="UniProtKB-SubCell"/>
</dbReference>